<reference evidence="2" key="1">
    <citation type="submission" date="2015-08" db="EMBL/GenBank/DDBJ databases">
        <title>Next Generation Sequencing and Analysis of the Genome of Puccinia sorghi L Schw, the Causal Agent of Maize Common Rust.</title>
        <authorList>
            <person name="Rochi L."/>
            <person name="Burguener G."/>
            <person name="Darino M."/>
            <person name="Turjanski A."/>
            <person name="Kreff E."/>
            <person name="Dieguez M.J."/>
            <person name="Sacco F."/>
        </authorList>
    </citation>
    <scope>NUCLEOTIDE SEQUENCE [LARGE SCALE GENOMIC DNA]</scope>
    <source>
        <strain evidence="2">RO10H11247</strain>
    </source>
</reference>
<sequence length="379" mass="41431">MSTSLNFVSEPSSTPPQKLSNACLPVLKLPGRDSNYLDWELVVMDYLKAANLDYVVSQAMPEKPTNAWRTDNKFVCAVITQTIETSNLCHIRKHHRDANRMRVFWIRKWLLPKIESDDMLAQIDTMAKYHKRLNLLVTSSKPLTPNNVHLAALLSSIPQDWLHFVSALMNQDGVKTKAIVQKQVARAGQTTVALLEDVSVESDYSGSELEVVASQAAVSVSTTLAGSSTGDSNIDSGCSVSMTPKVLSILDPKPDHTPVCLGDHSLVEANHRGLSKLPLTGDKSIKTLVEPSLHEPLLSVAGLCNVGITVVFTKANFQLYSSEDVEISATQVGTGYRQGNLYYLLSEPCSNSKGPACKEGPQDGTKSEILIQNQIQRSK</sequence>
<evidence type="ECO:0000313" key="2">
    <source>
        <dbReference type="EMBL" id="KNZ54304.1"/>
    </source>
</evidence>
<gene>
    <name evidence="2" type="ORF">VP01_2984g2</name>
</gene>
<dbReference type="STRING" id="27349.A0A0L6V0N0"/>
<dbReference type="PANTHER" id="PTHR33246:SF51">
    <property type="entry name" value="MYB_SANT-LIKE DOMAIN-CONTAINING PROTEIN"/>
    <property type="match status" value="1"/>
</dbReference>
<feature type="region of interest" description="Disordered" evidence="1">
    <location>
        <begin position="354"/>
        <end position="379"/>
    </location>
</feature>
<proteinExistence type="predicted"/>
<feature type="compositionally biased region" description="Polar residues" evidence="1">
    <location>
        <begin position="370"/>
        <end position="379"/>
    </location>
</feature>
<keyword evidence="3" id="KW-1185">Reference proteome</keyword>
<name>A0A0L6V0N0_9BASI</name>
<dbReference type="AlphaFoldDB" id="A0A0L6V0N0"/>
<evidence type="ECO:0000313" key="3">
    <source>
        <dbReference type="Proteomes" id="UP000037035"/>
    </source>
</evidence>
<dbReference type="OrthoDB" id="2503565at2759"/>
<dbReference type="Proteomes" id="UP000037035">
    <property type="component" value="Unassembled WGS sequence"/>
</dbReference>
<accession>A0A0L6V0N0</accession>
<evidence type="ECO:0000256" key="1">
    <source>
        <dbReference type="SAM" id="MobiDB-lite"/>
    </source>
</evidence>
<dbReference type="PANTHER" id="PTHR33246">
    <property type="entry name" value="CCHC-TYPE DOMAIN-CONTAINING PROTEIN"/>
    <property type="match status" value="1"/>
</dbReference>
<dbReference type="VEuPathDB" id="FungiDB:VP01_2984g2"/>
<dbReference type="EMBL" id="LAVV01007928">
    <property type="protein sequence ID" value="KNZ54304.1"/>
    <property type="molecule type" value="Genomic_DNA"/>
</dbReference>
<comment type="caution">
    <text evidence="2">The sequence shown here is derived from an EMBL/GenBank/DDBJ whole genome shotgun (WGS) entry which is preliminary data.</text>
</comment>
<protein>
    <submittedName>
        <fullName evidence="2">Uncharacterized protein</fullName>
    </submittedName>
</protein>
<organism evidence="2 3">
    <name type="scientific">Puccinia sorghi</name>
    <dbReference type="NCBI Taxonomy" id="27349"/>
    <lineage>
        <taxon>Eukaryota</taxon>
        <taxon>Fungi</taxon>
        <taxon>Dikarya</taxon>
        <taxon>Basidiomycota</taxon>
        <taxon>Pucciniomycotina</taxon>
        <taxon>Pucciniomycetes</taxon>
        <taxon>Pucciniales</taxon>
        <taxon>Pucciniaceae</taxon>
        <taxon>Puccinia</taxon>
    </lineage>
</organism>